<dbReference type="PATRIC" id="fig|1400520.3.peg.1468"/>
<dbReference type="Gene3D" id="3.10.450.40">
    <property type="match status" value="2"/>
</dbReference>
<evidence type="ECO:0000313" key="4">
    <source>
        <dbReference type="Proteomes" id="UP000019247"/>
    </source>
</evidence>
<evidence type="ECO:0000313" key="3">
    <source>
        <dbReference type="EMBL" id="ETY74305.1"/>
    </source>
</evidence>
<dbReference type="STRING" id="1400520.LFAB_07495"/>
<dbReference type="InterPro" id="IPR046350">
    <property type="entry name" value="Cystatin_sf"/>
</dbReference>
<reference evidence="3 4" key="1">
    <citation type="journal article" date="2014" name="Genome Announc.">
        <title>Genome Sequence of Lactobacillus fabifermentans Strain T30PCM01, Isolated from Fermenting Grape Marc.</title>
        <authorList>
            <person name="Treu L."/>
            <person name="Vendramin V."/>
            <person name="Bovo B."/>
            <person name="Giacomini A."/>
            <person name="Corich V."/>
            <person name="Campanaro S."/>
        </authorList>
    </citation>
    <scope>NUCLEOTIDE SEQUENCE [LARGE SCALE GENOMIC DNA]</scope>
    <source>
        <strain evidence="3 4">T30PCM01</strain>
    </source>
</reference>
<dbReference type="HOGENOM" id="CLU_114070_1_1_9"/>
<dbReference type="InterPro" id="IPR041401">
    <property type="entry name" value="TseB-like_dom"/>
</dbReference>
<dbReference type="OrthoDB" id="2242521at2"/>
<evidence type="ECO:0000259" key="2">
    <source>
        <dbReference type="Pfam" id="PF17881"/>
    </source>
</evidence>
<dbReference type="Pfam" id="PF17881">
    <property type="entry name" value="TseB"/>
    <property type="match status" value="1"/>
</dbReference>
<dbReference type="SUPFAM" id="SSF54403">
    <property type="entry name" value="Cystatin/monellin"/>
    <property type="match status" value="2"/>
</dbReference>
<dbReference type="EMBL" id="AWWK01000034">
    <property type="protein sequence ID" value="ETY74305.1"/>
    <property type="molecule type" value="Genomic_DNA"/>
</dbReference>
<feature type="domain" description="Cell wall elongation regulator TseB-like" evidence="2">
    <location>
        <begin position="45"/>
        <end position="88"/>
    </location>
</feature>
<gene>
    <name evidence="3" type="ORF">LFAB_07495</name>
</gene>
<comment type="caution">
    <text evidence="3">The sequence shown here is derived from an EMBL/GenBank/DDBJ whole genome shotgun (WGS) entry which is preliminary data.</text>
</comment>
<evidence type="ECO:0000256" key="1">
    <source>
        <dbReference type="SAM" id="Phobius"/>
    </source>
</evidence>
<dbReference type="AlphaFoldDB" id="W6TCF6"/>
<proteinExistence type="predicted"/>
<sequence>MRVQRRRRPERLIMIILLVILVIIIGVYGTLWAAQRPMHSAQKTAYSLATSKAKLKTTTGFSQYNGTQDYYVVTGTSSKNVPVYALINTNKHHKTTVVKQSAGITRTKALKKVWAKRNPSKVIKATLGQYNGEVVWEITYLNKNKNLCYEVLKYSDGSQVKSIINI</sequence>
<keyword evidence="1" id="KW-0472">Membrane</keyword>
<keyword evidence="1" id="KW-1133">Transmembrane helix</keyword>
<protein>
    <recommendedName>
        <fullName evidence="2">Cell wall elongation regulator TseB-like domain-containing protein</fullName>
    </recommendedName>
</protein>
<feature type="transmembrane region" description="Helical" evidence="1">
    <location>
        <begin position="12"/>
        <end position="34"/>
    </location>
</feature>
<name>W6TCF6_9LACO</name>
<keyword evidence="1" id="KW-0812">Transmembrane</keyword>
<accession>W6TCF6</accession>
<dbReference type="eggNOG" id="COG5353">
    <property type="taxonomic scope" value="Bacteria"/>
</dbReference>
<dbReference type="Proteomes" id="UP000019247">
    <property type="component" value="Unassembled WGS sequence"/>
</dbReference>
<organism evidence="3 4">
    <name type="scientific">Lactiplantibacillus fabifermentans T30PCM01</name>
    <dbReference type="NCBI Taxonomy" id="1400520"/>
    <lineage>
        <taxon>Bacteria</taxon>
        <taxon>Bacillati</taxon>
        <taxon>Bacillota</taxon>
        <taxon>Bacilli</taxon>
        <taxon>Lactobacillales</taxon>
        <taxon>Lactobacillaceae</taxon>
        <taxon>Lactiplantibacillus</taxon>
    </lineage>
</organism>
<dbReference type="RefSeq" id="WP_024626156.1">
    <property type="nucleotide sequence ID" value="NZ_KK036487.1"/>
</dbReference>